<accession>A0A6H5J364</accession>
<dbReference type="AlphaFoldDB" id="A0A6H5J364"/>
<evidence type="ECO:0000313" key="2">
    <source>
        <dbReference type="Proteomes" id="UP000479190"/>
    </source>
</evidence>
<sequence>MFNVYLHTDRRDRSATRTMYLVALHSLQTDTLGQSLYRCRCRRRRRCIMSSSCTQRNACALTTAAGHFIYDRHIITQCIARIPRSLCVRVFVYYTTTLELQHVHHCHFSRSTVYELARRHSAAQLCKILHTNAAAAAAAQTYRIAHILKIVKTNRDIVERAAEASSVMDFVSLADNNWRRRWRWCGARAQRGEQRQQQQLGFENRKLKLQ</sequence>
<dbReference type="Proteomes" id="UP000479190">
    <property type="component" value="Unassembled WGS sequence"/>
</dbReference>
<gene>
    <name evidence="1" type="ORF">TBRA_LOCUS16062</name>
</gene>
<evidence type="ECO:0000313" key="1">
    <source>
        <dbReference type="EMBL" id="CAB0044474.1"/>
    </source>
</evidence>
<name>A0A6H5J364_9HYME</name>
<protein>
    <submittedName>
        <fullName evidence="1">Uncharacterized protein</fullName>
    </submittedName>
</protein>
<organism evidence="1 2">
    <name type="scientific">Trichogramma brassicae</name>
    <dbReference type="NCBI Taxonomy" id="86971"/>
    <lineage>
        <taxon>Eukaryota</taxon>
        <taxon>Metazoa</taxon>
        <taxon>Ecdysozoa</taxon>
        <taxon>Arthropoda</taxon>
        <taxon>Hexapoda</taxon>
        <taxon>Insecta</taxon>
        <taxon>Pterygota</taxon>
        <taxon>Neoptera</taxon>
        <taxon>Endopterygota</taxon>
        <taxon>Hymenoptera</taxon>
        <taxon>Apocrita</taxon>
        <taxon>Proctotrupomorpha</taxon>
        <taxon>Chalcidoidea</taxon>
        <taxon>Trichogrammatidae</taxon>
        <taxon>Trichogramma</taxon>
    </lineage>
</organism>
<dbReference type="EMBL" id="CADCXV010001460">
    <property type="protein sequence ID" value="CAB0044474.1"/>
    <property type="molecule type" value="Genomic_DNA"/>
</dbReference>
<proteinExistence type="predicted"/>
<keyword evidence="2" id="KW-1185">Reference proteome</keyword>
<reference evidence="1 2" key="1">
    <citation type="submission" date="2020-02" db="EMBL/GenBank/DDBJ databases">
        <authorList>
            <person name="Ferguson B K."/>
        </authorList>
    </citation>
    <scope>NUCLEOTIDE SEQUENCE [LARGE SCALE GENOMIC DNA]</scope>
</reference>